<proteinExistence type="predicted"/>
<evidence type="ECO:0000313" key="1">
    <source>
        <dbReference type="EMBL" id="KAG2255719.1"/>
    </source>
</evidence>
<gene>
    <name evidence="1" type="ORF">Bca52824_075013</name>
</gene>
<keyword evidence="2" id="KW-1185">Reference proteome</keyword>
<protein>
    <submittedName>
        <fullName evidence="1">Uncharacterized protein</fullName>
    </submittedName>
</protein>
<comment type="caution">
    <text evidence="1">The sequence shown here is derived from an EMBL/GenBank/DDBJ whole genome shotgun (WGS) entry which is preliminary data.</text>
</comment>
<sequence>MYELSGFDVTRTNQYFKLTTHPFLFDSLNIPTWSRLQKPFIPTEAFMFRNYDEMMLLANTNTYLSGQFVNLIKCIGSTKGPFL</sequence>
<dbReference type="AlphaFoldDB" id="A0A8X7TVZ9"/>
<dbReference type="OrthoDB" id="1110184at2759"/>
<dbReference type="Proteomes" id="UP000886595">
    <property type="component" value="Unassembled WGS sequence"/>
</dbReference>
<name>A0A8X7TVZ9_BRACI</name>
<evidence type="ECO:0000313" key="2">
    <source>
        <dbReference type="Proteomes" id="UP000886595"/>
    </source>
</evidence>
<dbReference type="EMBL" id="JAAMPC010000015">
    <property type="protein sequence ID" value="KAG2255719.1"/>
    <property type="molecule type" value="Genomic_DNA"/>
</dbReference>
<organism evidence="1 2">
    <name type="scientific">Brassica carinata</name>
    <name type="common">Ethiopian mustard</name>
    <name type="synonym">Abyssinian cabbage</name>
    <dbReference type="NCBI Taxonomy" id="52824"/>
    <lineage>
        <taxon>Eukaryota</taxon>
        <taxon>Viridiplantae</taxon>
        <taxon>Streptophyta</taxon>
        <taxon>Embryophyta</taxon>
        <taxon>Tracheophyta</taxon>
        <taxon>Spermatophyta</taxon>
        <taxon>Magnoliopsida</taxon>
        <taxon>eudicotyledons</taxon>
        <taxon>Gunneridae</taxon>
        <taxon>Pentapetalae</taxon>
        <taxon>rosids</taxon>
        <taxon>malvids</taxon>
        <taxon>Brassicales</taxon>
        <taxon>Brassicaceae</taxon>
        <taxon>Brassiceae</taxon>
        <taxon>Brassica</taxon>
    </lineage>
</organism>
<accession>A0A8X7TVZ9</accession>
<reference evidence="1 2" key="1">
    <citation type="submission" date="2020-02" db="EMBL/GenBank/DDBJ databases">
        <authorList>
            <person name="Ma Q."/>
            <person name="Huang Y."/>
            <person name="Song X."/>
            <person name="Pei D."/>
        </authorList>
    </citation>
    <scope>NUCLEOTIDE SEQUENCE [LARGE SCALE GENOMIC DNA]</scope>
    <source>
        <strain evidence="1">Sxm20200214</strain>
        <tissue evidence="1">Leaf</tissue>
    </source>
</reference>